<reference evidence="4 5" key="1">
    <citation type="submission" date="2020-03" db="EMBL/GenBank/DDBJ databases">
        <title>Draft Genome Sequence of Cudoniella acicularis.</title>
        <authorList>
            <person name="Buettner E."/>
            <person name="Kellner H."/>
        </authorList>
    </citation>
    <scope>NUCLEOTIDE SEQUENCE [LARGE SCALE GENOMIC DNA]</scope>
    <source>
        <strain evidence="4 5">DSM 108380</strain>
    </source>
</reference>
<feature type="binding site" evidence="2">
    <location>
        <position position="246"/>
    </location>
    <ligand>
        <name>FAD</name>
        <dbReference type="ChEBI" id="CHEBI:57692"/>
    </ligand>
</feature>
<dbReference type="Gene3D" id="3.30.560.10">
    <property type="entry name" value="Glucose Oxidase, domain 3"/>
    <property type="match status" value="1"/>
</dbReference>
<dbReference type="PROSITE" id="PS00624">
    <property type="entry name" value="GMC_OXRED_2"/>
    <property type="match status" value="1"/>
</dbReference>
<comment type="similarity">
    <text evidence="1">Belongs to the GMC oxidoreductase family.</text>
</comment>
<feature type="domain" description="Glucose-methanol-choline oxidoreductase N-terminal" evidence="3">
    <location>
        <begin position="291"/>
        <end position="305"/>
    </location>
</feature>
<dbReference type="InterPro" id="IPR036188">
    <property type="entry name" value="FAD/NAD-bd_sf"/>
</dbReference>
<dbReference type="AlphaFoldDB" id="A0A8H4R0H0"/>
<proteinExistence type="inferred from homology"/>
<evidence type="ECO:0000313" key="5">
    <source>
        <dbReference type="Proteomes" id="UP000566819"/>
    </source>
</evidence>
<organism evidence="4 5">
    <name type="scientific">Cudoniella acicularis</name>
    <dbReference type="NCBI Taxonomy" id="354080"/>
    <lineage>
        <taxon>Eukaryota</taxon>
        <taxon>Fungi</taxon>
        <taxon>Dikarya</taxon>
        <taxon>Ascomycota</taxon>
        <taxon>Pezizomycotina</taxon>
        <taxon>Leotiomycetes</taxon>
        <taxon>Helotiales</taxon>
        <taxon>Tricladiaceae</taxon>
        <taxon>Cudoniella</taxon>
    </lineage>
</organism>
<accession>A0A8H4R0H0</accession>
<dbReference type="Proteomes" id="UP000566819">
    <property type="component" value="Unassembled WGS sequence"/>
</dbReference>
<dbReference type="InterPro" id="IPR000172">
    <property type="entry name" value="GMC_OxRdtase_N"/>
</dbReference>
<dbReference type="Pfam" id="PF05199">
    <property type="entry name" value="GMC_oxred_C"/>
    <property type="match status" value="1"/>
</dbReference>
<sequence>MWWPFARKYPERTPESVDSHEYDYVVVGGGTAGCVLASRLSENSNTSVLLLERGPVNDTWISRVPIISSNILNPNTGASSWLCEPMKHCNGRQSLLFCGEVMGGGSRVNGMVYHHGTAADFDSWAEMGHPEWSYEKVLPFFVKSERTIGQPKSDYRGDSGPWTNKAFPKSAWLFKVSQVFRDIAEGMGFTSISDTSAPDAPPDCIATFDSTVNEKSQRVSTFDAFLPRETALSRENNLTICTKTIVSKIVFSQEENGKKPCAQQIIFKSVDPKNQKVFSVKVKKEVIVCSGAIGSPQVLMLSGVGPRKHLDEHGIKVVHDLPGVGSELTDHIGIPVAWETPVSESLTVVTASLILKGGLEFLKYLFFGHGPKPHINVDETTPAVPIVYNPQEHLADIEIMPLPTSAMDNLEEHKRLFSKIGVLSLLIILLQSKSRGSVRLASSNPHDRPKIDLGILSNPEDYKIARLAVRLALSLGASMKASGFSLLRNLTFDEEEKDDEGVDKFIRERIRRLLPSLPVVNV</sequence>
<evidence type="ECO:0000259" key="3">
    <source>
        <dbReference type="PROSITE" id="PS00624"/>
    </source>
</evidence>
<evidence type="ECO:0000256" key="1">
    <source>
        <dbReference type="ARBA" id="ARBA00010790"/>
    </source>
</evidence>
<dbReference type="PIRSF" id="PIRSF000137">
    <property type="entry name" value="Alcohol_oxidase"/>
    <property type="match status" value="1"/>
</dbReference>
<comment type="caution">
    <text evidence="4">The sequence shown here is derived from an EMBL/GenBank/DDBJ whole genome shotgun (WGS) entry which is preliminary data.</text>
</comment>
<dbReference type="EMBL" id="JAAMPI010002004">
    <property type="protein sequence ID" value="KAF4620148.1"/>
    <property type="molecule type" value="Genomic_DNA"/>
</dbReference>
<protein>
    <recommendedName>
        <fullName evidence="3">Glucose-methanol-choline oxidoreductase N-terminal domain-containing protein</fullName>
    </recommendedName>
</protein>
<dbReference type="Gene3D" id="3.50.50.60">
    <property type="entry name" value="FAD/NAD(P)-binding domain"/>
    <property type="match status" value="1"/>
</dbReference>
<dbReference type="GO" id="GO:0050660">
    <property type="term" value="F:flavin adenine dinucleotide binding"/>
    <property type="evidence" value="ECO:0007669"/>
    <property type="project" value="InterPro"/>
</dbReference>
<dbReference type="SUPFAM" id="SSF51905">
    <property type="entry name" value="FAD/NAD(P)-binding domain"/>
    <property type="match status" value="1"/>
</dbReference>
<gene>
    <name evidence="4" type="ORF">G7Y89_g14673</name>
</gene>
<feature type="binding site" evidence="2">
    <location>
        <begin position="109"/>
        <end position="112"/>
    </location>
    <ligand>
        <name>FAD</name>
        <dbReference type="ChEBI" id="CHEBI:57692"/>
    </ligand>
</feature>
<dbReference type="SUPFAM" id="SSF54373">
    <property type="entry name" value="FAD-linked reductases, C-terminal domain"/>
    <property type="match status" value="1"/>
</dbReference>
<dbReference type="GO" id="GO:0016614">
    <property type="term" value="F:oxidoreductase activity, acting on CH-OH group of donors"/>
    <property type="evidence" value="ECO:0007669"/>
    <property type="project" value="InterPro"/>
</dbReference>
<feature type="binding site" evidence="2">
    <location>
        <position position="101"/>
    </location>
    <ligand>
        <name>FAD</name>
        <dbReference type="ChEBI" id="CHEBI:57692"/>
    </ligand>
</feature>
<dbReference type="PANTHER" id="PTHR11552">
    <property type="entry name" value="GLUCOSE-METHANOL-CHOLINE GMC OXIDOREDUCTASE"/>
    <property type="match status" value="1"/>
</dbReference>
<dbReference type="Pfam" id="PF00732">
    <property type="entry name" value="GMC_oxred_N"/>
    <property type="match status" value="1"/>
</dbReference>
<evidence type="ECO:0000313" key="4">
    <source>
        <dbReference type="EMBL" id="KAF4620148.1"/>
    </source>
</evidence>
<comment type="cofactor">
    <cofactor evidence="2">
        <name>FAD</name>
        <dbReference type="ChEBI" id="CHEBI:57692"/>
    </cofactor>
</comment>
<dbReference type="PANTHER" id="PTHR11552:SF219">
    <property type="entry name" value="GLUCOSE-METHANOL-CHOLINE OXIDOREDUCTASE N-TERMINAL DOMAIN-CONTAINING PROTEIN"/>
    <property type="match status" value="1"/>
</dbReference>
<keyword evidence="5" id="KW-1185">Reference proteome</keyword>
<keyword evidence="2" id="KW-0274">FAD</keyword>
<dbReference type="OrthoDB" id="269227at2759"/>
<evidence type="ECO:0000256" key="2">
    <source>
        <dbReference type="PIRSR" id="PIRSR000137-2"/>
    </source>
</evidence>
<name>A0A8H4R0H0_9HELO</name>
<dbReference type="PROSITE" id="PS51257">
    <property type="entry name" value="PROKAR_LIPOPROTEIN"/>
    <property type="match status" value="1"/>
</dbReference>
<dbReference type="InterPro" id="IPR012132">
    <property type="entry name" value="GMC_OxRdtase"/>
</dbReference>
<dbReference type="InterPro" id="IPR007867">
    <property type="entry name" value="GMC_OxRtase_C"/>
</dbReference>
<keyword evidence="2" id="KW-0285">Flavoprotein</keyword>